<protein>
    <submittedName>
        <fullName evidence="3">Uncharacterized protein</fullName>
    </submittedName>
</protein>
<feature type="compositionally biased region" description="Basic and acidic residues" evidence="1">
    <location>
        <begin position="447"/>
        <end position="466"/>
    </location>
</feature>
<evidence type="ECO:0000313" key="4">
    <source>
        <dbReference type="Proteomes" id="UP001165060"/>
    </source>
</evidence>
<evidence type="ECO:0000313" key="3">
    <source>
        <dbReference type="EMBL" id="GMI40077.1"/>
    </source>
</evidence>
<keyword evidence="2" id="KW-0812">Transmembrane</keyword>
<sequence length="526" mass="58267">MAEGCDVGETGPFNEHYEAEVTVPADVTTFEFKARVLDFVPPPIDGEAEVDIEGLGEADFPEALHVPFQIQHELFTLMYALLAARILVQLLVTEGLATVLTLNRHWVALFVLFGCVLRVFYIFTTDLHSALSPGRYAEYALRAVNDSFWFAAFAHLAFFWAEVQSSMKRGVSNVSEWRREMWACVAGFVALRGGRAACESLDWKLGVWVFKGMSAVYLLGFMAFALYWGRKLLKRLEKMSERTRGSTAGRGTLGSQGSTVSAGGRGSMASTGGGGNKVDAMAKFTRFLVVECVLCGVLMVEHIWVSAVKDRGLVSLGTQEDAIVVFGVKVLQRGTEFALMSVLVYMICLKTASKDMKLRDRLPTLSIPVLCPGSGWCANRPLVEEDDECIELLSTQATLSMKMDMMEEELNRGLPEGWRVQVDESGGVRYVRGGDGEDGTESWQEVSLERPVERERGSSDAERREAAGLVRQQADSLRQLVAQNRELKKKARNVGVLRDTKIHRFTNDAKRKKALRFWEKGGGGDG</sequence>
<feature type="transmembrane region" description="Helical" evidence="2">
    <location>
        <begin position="208"/>
        <end position="229"/>
    </location>
</feature>
<reference evidence="3 4" key="1">
    <citation type="journal article" date="2023" name="Commun. Biol.">
        <title>Genome analysis of Parmales, the sister group of diatoms, reveals the evolutionary specialization of diatoms from phago-mixotrophs to photoautotrophs.</title>
        <authorList>
            <person name="Ban H."/>
            <person name="Sato S."/>
            <person name="Yoshikawa S."/>
            <person name="Yamada K."/>
            <person name="Nakamura Y."/>
            <person name="Ichinomiya M."/>
            <person name="Sato N."/>
            <person name="Blanc-Mathieu R."/>
            <person name="Endo H."/>
            <person name="Kuwata A."/>
            <person name="Ogata H."/>
        </authorList>
    </citation>
    <scope>NUCLEOTIDE SEQUENCE [LARGE SCALE GENOMIC DNA]</scope>
</reference>
<organism evidence="3 4">
    <name type="scientific">Tetraparma gracilis</name>
    <dbReference type="NCBI Taxonomy" id="2962635"/>
    <lineage>
        <taxon>Eukaryota</taxon>
        <taxon>Sar</taxon>
        <taxon>Stramenopiles</taxon>
        <taxon>Ochrophyta</taxon>
        <taxon>Bolidophyceae</taxon>
        <taxon>Parmales</taxon>
        <taxon>Triparmaceae</taxon>
        <taxon>Tetraparma</taxon>
    </lineage>
</organism>
<evidence type="ECO:0000256" key="1">
    <source>
        <dbReference type="SAM" id="MobiDB-lite"/>
    </source>
</evidence>
<feature type="transmembrane region" description="Helical" evidence="2">
    <location>
        <begin position="74"/>
        <end position="92"/>
    </location>
</feature>
<feature type="transmembrane region" description="Helical" evidence="2">
    <location>
        <begin position="143"/>
        <end position="161"/>
    </location>
</feature>
<keyword evidence="2" id="KW-1133">Transmembrane helix</keyword>
<dbReference type="EMBL" id="BRYB01002125">
    <property type="protein sequence ID" value="GMI40077.1"/>
    <property type="molecule type" value="Genomic_DNA"/>
</dbReference>
<gene>
    <name evidence="3" type="ORF">TeGR_g4289</name>
</gene>
<proteinExistence type="predicted"/>
<keyword evidence="2" id="KW-0472">Membrane</keyword>
<keyword evidence="4" id="KW-1185">Reference proteome</keyword>
<comment type="caution">
    <text evidence="3">The sequence shown here is derived from an EMBL/GenBank/DDBJ whole genome shotgun (WGS) entry which is preliminary data.</text>
</comment>
<feature type="transmembrane region" description="Helical" evidence="2">
    <location>
        <begin position="104"/>
        <end position="123"/>
    </location>
</feature>
<name>A0ABQ6N5M0_9STRA</name>
<evidence type="ECO:0000256" key="2">
    <source>
        <dbReference type="SAM" id="Phobius"/>
    </source>
</evidence>
<feature type="compositionally biased region" description="Gly residues" evidence="1">
    <location>
        <begin position="263"/>
        <end position="273"/>
    </location>
</feature>
<feature type="region of interest" description="Disordered" evidence="1">
    <location>
        <begin position="243"/>
        <end position="273"/>
    </location>
</feature>
<dbReference type="Proteomes" id="UP001165060">
    <property type="component" value="Unassembled WGS sequence"/>
</dbReference>
<accession>A0ABQ6N5M0</accession>
<feature type="region of interest" description="Disordered" evidence="1">
    <location>
        <begin position="432"/>
        <end position="469"/>
    </location>
</feature>